<dbReference type="SMART" id="SM00738">
    <property type="entry name" value="NGN"/>
    <property type="match status" value="1"/>
</dbReference>
<feature type="domain" description="NusG-like N-terminal" evidence="8">
    <location>
        <begin position="2"/>
        <end position="110"/>
    </location>
</feature>
<dbReference type="AlphaFoldDB" id="A0A2J0L358"/>
<proteinExistence type="inferred from homology"/>
<dbReference type="InterPro" id="IPR015869">
    <property type="entry name" value="Transcrpt_antiterm_NusG_bac_CS"/>
</dbReference>
<dbReference type="SUPFAM" id="SSF50104">
    <property type="entry name" value="Translation proteins SH3-like domain"/>
    <property type="match status" value="1"/>
</dbReference>
<dbReference type="HAMAP" id="MF_00948">
    <property type="entry name" value="NusG"/>
    <property type="match status" value="1"/>
</dbReference>
<comment type="similarity">
    <text evidence="5 7">Belongs to the NusG family.</text>
</comment>
<protein>
    <recommendedName>
        <fullName evidence="5 6">Transcription termination/antitermination protein NusG</fullName>
    </recommendedName>
</protein>
<dbReference type="InterPro" id="IPR005824">
    <property type="entry name" value="KOW"/>
</dbReference>
<evidence type="ECO:0000256" key="1">
    <source>
        <dbReference type="ARBA" id="ARBA00022472"/>
    </source>
</evidence>
<evidence type="ECO:0000313" key="10">
    <source>
        <dbReference type="EMBL" id="PIU41696.1"/>
    </source>
</evidence>
<feature type="domain" description="KOW" evidence="9">
    <location>
        <begin position="122"/>
        <end position="149"/>
    </location>
</feature>
<dbReference type="Gene3D" id="2.30.30.30">
    <property type="match status" value="1"/>
</dbReference>
<evidence type="ECO:0000259" key="9">
    <source>
        <dbReference type="SMART" id="SM00739"/>
    </source>
</evidence>
<organism evidence="10 11">
    <name type="scientific">Candidatus Aquitaenariimonas noxiae</name>
    <dbReference type="NCBI Taxonomy" id="1974741"/>
    <lineage>
        <taxon>Bacteria</taxon>
        <taxon>Pseudomonadati</taxon>
        <taxon>Candidatus Omnitrophota</taxon>
        <taxon>Candidatus Aquitaenariimonas</taxon>
    </lineage>
</organism>
<evidence type="ECO:0000259" key="8">
    <source>
        <dbReference type="SMART" id="SM00738"/>
    </source>
</evidence>
<dbReference type="EMBL" id="PEWV01000038">
    <property type="protein sequence ID" value="PIU41696.1"/>
    <property type="molecule type" value="Genomic_DNA"/>
</dbReference>
<evidence type="ECO:0000256" key="4">
    <source>
        <dbReference type="ARBA" id="ARBA00023163"/>
    </source>
</evidence>
<comment type="function">
    <text evidence="5 7">Participates in transcription elongation, termination and antitermination.</text>
</comment>
<sequence>MAKQWYVIHTKTGYEDRVRTSLENFVKQEHKEELISNILIPTEKVSEVKDGKKRIMQRKFFPGYILIEIELTDETWHMIKNTPGVSGFIKSGSRPVPLKEDEIKTILKQAESAKEKTTPKVIFELGEGVRVTNGPFMNFTGAVEEVYPSKGRLKAVISIFGRTTPIELEYWQVEKL</sequence>
<dbReference type="InterPro" id="IPR014722">
    <property type="entry name" value="Rib_uL2_dom2"/>
</dbReference>
<evidence type="ECO:0000256" key="5">
    <source>
        <dbReference type="HAMAP-Rule" id="MF_00948"/>
    </source>
</evidence>
<evidence type="ECO:0000256" key="3">
    <source>
        <dbReference type="ARBA" id="ARBA00023015"/>
    </source>
</evidence>
<evidence type="ECO:0000256" key="2">
    <source>
        <dbReference type="ARBA" id="ARBA00022814"/>
    </source>
</evidence>
<dbReference type="NCBIfam" id="TIGR00922">
    <property type="entry name" value="nusG"/>
    <property type="match status" value="1"/>
</dbReference>
<dbReference type="SMART" id="SM00739">
    <property type="entry name" value="KOW"/>
    <property type="match status" value="1"/>
</dbReference>
<dbReference type="GO" id="GO:0031564">
    <property type="term" value="P:transcription antitermination"/>
    <property type="evidence" value="ECO:0007669"/>
    <property type="project" value="UniProtKB-UniRule"/>
</dbReference>
<dbReference type="GO" id="GO:0006353">
    <property type="term" value="P:DNA-templated transcription termination"/>
    <property type="evidence" value="ECO:0007669"/>
    <property type="project" value="UniProtKB-UniRule"/>
</dbReference>
<evidence type="ECO:0000313" key="11">
    <source>
        <dbReference type="Proteomes" id="UP000230052"/>
    </source>
</evidence>
<keyword evidence="2 5" id="KW-0889">Transcription antitermination</keyword>
<evidence type="ECO:0000256" key="6">
    <source>
        <dbReference type="NCBIfam" id="TIGR00922"/>
    </source>
</evidence>
<dbReference type="Pfam" id="PF02357">
    <property type="entry name" value="NusG"/>
    <property type="match status" value="1"/>
</dbReference>
<dbReference type="PANTHER" id="PTHR30265">
    <property type="entry name" value="RHO-INTERACTING TRANSCRIPTION TERMINATION FACTOR NUSG"/>
    <property type="match status" value="1"/>
</dbReference>
<comment type="caution">
    <text evidence="10">The sequence shown here is derived from an EMBL/GenBank/DDBJ whole genome shotgun (WGS) entry which is preliminary data.</text>
</comment>
<dbReference type="CDD" id="cd06091">
    <property type="entry name" value="KOW_NusG"/>
    <property type="match status" value="1"/>
</dbReference>
<dbReference type="Proteomes" id="UP000230052">
    <property type="component" value="Unassembled WGS sequence"/>
</dbReference>
<dbReference type="FunFam" id="2.30.30.30:FF:000002">
    <property type="entry name" value="Transcription termination/antitermination factor NusG"/>
    <property type="match status" value="1"/>
</dbReference>
<dbReference type="CDD" id="cd09891">
    <property type="entry name" value="NGN_Bact_1"/>
    <property type="match status" value="1"/>
</dbReference>
<name>A0A2J0L358_9BACT</name>
<dbReference type="GO" id="GO:0005829">
    <property type="term" value="C:cytosol"/>
    <property type="evidence" value="ECO:0007669"/>
    <property type="project" value="TreeGrafter"/>
</dbReference>
<dbReference type="InterPro" id="IPR036735">
    <property type="entry name" value="NGN_dom_sf"/>
</dbReference>
<reference evidence="10 11" key="1">
    <citation type="submission" date="2017-09" db="EMBL/GenBank/DDBJ databases">
        <title>Depth-based differentiation of microbial function through sediment-hosted aquifers and enrichment of novel symbionts in the deep terrestrial subsurface.</title>
        <authorList>
            <person name="Probst A.J."/>
            <person name="Ladd B."/>
            <person name="Jarett J.K."/>
            <person name="Geller-Mcgrath D.E."/>
            <person name="Sieber C.M."/>
            <person name="Emerson J.B."/>
            <person name="Anantharaman K."/>
            <person name="Thomas B.C."/>
            <person name="Malmstrom R."/>
            <person name="Stieglmeier M."/>
            <person name="Klingl A."/>
            <person name="Woyke T."/>
            <person name="Ryan C.M."/>
            <person name="Banfield J.F."/>
        </authorList>
    </citation>
    <scope>NUCLEOTIDE SEQUENCE [LARGE SCALE GENOMIC DNA]</scope>
    <source>
        <strain evidence="10">CG07_land_8_20_14_0_80_42_15</strain>
    </source>
</reference>
<dbReference type="InterPro" id="IPR006645">
    <property type="entry name" value="NGN-like_dom"/>
</dbReference>
<dbReference type="PROSITE" id="PS01014">
    <property type="entry name" value="NUSG"/>
    <property type="match status" value="1"/>
</dbReference>
<dbReference type="InterPro" id="IPR047050">
    <property type="entry name" value="NGN"/>
</dbReference>
<dbReference type="InterPro" id="IPR043425">
    <property type="entry name" value="NusG-like"/>
</dbReference>
<dbReference type="PRINTS" id="PR00338">
    <property type="entry name" value="NUSGTNSCPFCT"/>
</dbReference>
<dbReference type="InterPro" id="IPR001062">
    <property type="entry name" value="Transcrpt_antiterm_NusG"/>
</dbReference>
<dbReference type="InterPro" id="IPR008991">
    <property type="entry name" value="Translation_prot_SH3-like_sf"/>
</dbReference>
<dbReference type="Pfam" id="PF00467">
    <property type="entry name" value="KOW"/>
    <property type="match status" value="1"/>
</dbReference>
<accession>A0A2J0L358</accession>
<dbReference type="Gene3D" id="3.30.70.940">
    <property type="entry name" value="NusG, N-terminal domain"/>
    <property type="match status" value="1"/>
</dbReference>
<keyword evidence="3 5" id="KW-0805">Transcription regulation</keyword>
<dbReference type="SUPFAM" id="SSF82679">
    <property type="entry name" value="N-utilization substance G protein NusG, N-terminal domain"/>
    <property type="match status" value="1"/>
</dbReference>
<keyword evidence="4 5" id="KW-0804">Transcription</keyword>
<keyword evidence="1 5" id="KW-0806">Transcription termination</keyword>
<dbReference type="GO" id="GO:0032784">
    <property type="term" value="P:regulation of DNA-templated transcription elongation"/>
    <property type="evidence" value="ECO:0007669"/>
    <property type="project" value="InterPro"/>
</dbReference>
<dbReference type="GO" id="GO:0006354">
    <property type="term" value="P:DNA-templated transcription elongation"/>
    <property type="evidence" value="ECO:0007669"/>
    <property type="project" value="UniProtKB-UniRule"/>
</dbReference>
<dbReference type="PANTHER" id="PTHR30265:SF2">
    <property type="entry name" value="TRANSCRIPTION TERMINATION_ANTITERMINATION PROTEIN NUSG"/>
    <property type="match status" value="1"/>
</dbReference>
<gene>
    <name evidence="5" type="primary">nusG</name>
    <name evidence="10" type="ORF">COS99_04095</name>
</gene>
<evidence type="ECO:0000256" key="7">
    <source>
        <dbReference type="RuleBase" id="RU000538"/>
    </source>
</evidence>